<evidence type="ECO:0000256" key="2">
    <source>
        <dbReference type="ARBA" id="ARBA00022801"/>
    </source>
</evidence>
<dbReference type="GO" id="GO:0016818">
    <property type="term" value="F:hydrolase activity, acting on acid anhydrides, in phosphorus-containing anhydrides"/>
    <property type="evidence" value="ECO:0007669"/>
    <property type="project" value="InterPro"/>
</dbReference>
<feature type="site" description="Interaction with DNA" evidence="5">
    <location>
        <position position="977"/>
    </location>
</feature>
<feature type="active site" description="Nucleophile" evidence="3">
    <location>
        <position position="527"/>
    </location>
</feature>
<keyword evidence="6" id="KW-0175">Coiled coil</keyword>
<evidence type="ECO:0000256" key="4">
    <source>
        <dbReference type="PIRSR" id="PIRSR610347-2"/>
    </source>
</evidence>
<evidence type="ECO:0000313" key="9">
    <source>
        <dbReference type="Proteomes" id="UP000655225"/>
    </source>
</evidence>
<dbReference type="InterPro" id="IPR010347">
    <property type="entry name" value="Tdp1"/>
</dbReference>
<comment type="caution">
    <text evidence="8">The sequence shown here is derived from an EMBL/GenBank/DDBJ whole genome shotgun (WGS) entry which is preliminary data.</text>
</comment>
<evidence type="ECO:0000313" key="8">
    <source>
        <dbReference type="EMBL" id="KAF8378101.1"/>
    </source>
</evidence>
<dbReference type="Gene3D" id="3.30.870.10">
    <property type="entry name" value="Endonuclease Chain A"/>
    <property type="match status" value="2"/>
</dbReference>
<dbReference type="GO" id="GO:0003676">
    <property type="term" value="F:nucleic acid binding"/>
    <property type="evidence" value="ECO:0007669"/>
    <property type="project" value="InterPro"/>
</dbReference>
<dbReference type="AlphaFoldDB" id="A0A835D1S9"/>
<sequence length="1127" mass="125719">MEIQESSKRKRGGVSPFLTATAGHLYLKSIGVPLISSSTGSPCKSICLRSDRLYTIGRKNWCCDFFFEDRRVSKQHCQIFFDGFERRIFILDGFFLHSGCHLDEIRRMFRYGLEGIETKECFSIDASSNGVFVNGFRLGKGTLMELSAGDQVSFVRESDLDCSSGIRIGFVVERVVFTEEVVPVSLQKQLTGEAKDVEGNSEAPAAKGKGNRNKLDFSQNEIYNNYTPRGSGYGDLIRRSLLLLSQCRHILHSADPISYIRGCVNLSSEKENRIPFISNENNFQVTTPHNIIENPLSCKPVVKVGTIVCHKESVPLGGLEAEQKFVNERAGMVKLSSILLHRKTTMTAETASVCVPSDPFQQIKNTGISGKNAIANDKPQCPTAKSTGKAPQVDSVLNSKKNGGIVFPSDGNIFYLNRLEFIDPNSSDQHTVVSLPELLYPVESLSRIFIATFTSDVLWFLSYCKVPNQLPVTIACHNTERCWSSSPEKRTLIPFLEFPNVVVLYPPFPEVVAFSKDRKRQGIACHHPKLLLLQREDSIRVVITSANLVPKQWNSVTNTVWWQDFPCRSAPDYSSLFTRISDDETIQDSKSDFAAQLAGFMASLIADAPIQAHWIVELTKYDFRGAVGHLVASIPGIHNHNTYYPLESMHFLSANQFASRLVGVKLLGSVEASVVGLSHLFHTASDTNGAQLKTLASFLGRCRENTYGMSEVVLRRTTNVPADSNAVSVLVSNLDEFSEGDYVQLGFLPRNVAKWVAPLCDIGFFTFSACVRPKEALAAALGESNSKGPNFSEITRMMQPEHVPAICSLVASMQRYVGLWRLQEVLGRYKWPELLETDFIYGSSSIGTSLNAQFLAAFSAAAGKRSFQFSESDESDPEWGRWNTSQELKTPSMRIIFPTIERVKDAACGIWPSRRMLCFSERTWQRLKNADILHDAIPHPRDRVGYPMHVKVARRRFQSKTDAASFGWVYCGSHNFSAAAWGRPVCNFSGVKADRAFGPISDLGSYLHICNYELGIIFVVPPSDALKGIKGKSLKLDDIILPFVVPAPKYQPTDRPATAQAMREALAQLTEQEKEESIETAEMEEMINEEILDEEEIVEATDYVSVEKEEERAYAEMLWSQVELSES</sequence>
<dbReference type="CDD" id="cd09122">
    <property type="entry name" value="PLDc_Tdp1_1"/>
    <property type="match status" value="1"/>
</dbReference>
<dbReference type="Pfam" id="PF00498">
    <property type="entry name" value="FHA"/>
    <property type="match status" value="1"/>
</dbReference>
<dbReference type="Gene3D" id="2.60.200.20">
    <property type="match status" value="1"/>
</dbReference>
<dbReference type="InterPro" id="IPR000253">
    <property type="entry name" value="FHA_dom"/>
</dbReference>
<dbReference type="PANTHER" id="PTHR12415:SF3">
    <property type="entry name" value="OS04G0403400 PROTEIN"/>
    <property type="match status" value="1"/>
</dbReference>
<dbReference type="InterPro" id="IPR008984">
    <property type="entry name" value="SMAD_FHA_dom_sf"/>
</dbReference>
<accession>A0A835D1S9</accession>
<dbReference type="GO" id="GO:0006281">
    <property type="term" value="P:DNA repair"/>
    <property type="evidence" value="ECO:0007669"/>
    <property type="project" value="InterPro"/>
</dbReference>
<dbReference type="SUPFAM" id="SSF49879">
    <property type="entry name" value="SMAD/FHA domain"/>
    <property type="match status" value="1"/>
</dbReference>
<dbReference type="SMART" id="SM00240">
    <property type="entry name" value="FHA"/>
    <property type="match status" value="1"/>
</dbReference>
<feature type="binding site" evidence="4">
    <location>
        <position position="529"/>
    </location>
    <ligand>
        <name>substrate</name>
    </ligand>
</feature>
<name>A0A835D1S9_TETSI</name>
<gene>
    <name evidence="8" type="ORF">HHK36_029437</name>
</gene>
<dbReference type="InterPro" id="IPR014905">
    <property type="entry name" value="HIRAN"/>
</dbReference>
<dbReference type="Proteomes" id="UP000655225">
    <property type="component" value="Unassembled WGS sequence"/>
</dbReference>
<dbReference type="CDD" id="cd09123">
    <property type="entry name" value="PLDc_Tdp1_2"/>
    <property type="match status" value="1"/>
</dbReference>
<proteinExistence type="predicted"/>
<dbReference type="Gene3D" id="3.30.70.2330">
    <property type="match status" value="1"/>
</dbReference>
<evidence type="ECO:0000256" key="3">
    <source>
        <dbReference type="PIRSR" id="PIRSR610347-1"/>
    </source>
</evidence>
<feature type="domain" description="FHA" evidence="7">
    <location>
        <begin position="54"/>
        <end position="138"/>
    </location>
</feature>
<evidence type="ECO:0000256" key="1">
    <source>
        <dbReference type="ARBA" id="ARBA00022723"/>
    </source>
</evidence>
<dbReference type="GO" id="GO:0005634">
    <property type="term" value="C:nucleus"/>
    <property type="evidence" value="ECO:0007669"/>
    <property type="project" value="InterPro"/>
</dbReference>
<keyword evidence="9" id="KW-1185">Reference proteome</keyword>
<dbReference type="OMA" id="WTTNHEL"/>
<dbReference type="SUPFAM" id="SSF56024">
    <property type="entry name" value="Phospholipase D/nuclease"/>
    <property type="match status" value="2"/>
</dbReference>
<dbReference type="OrthoDB" id="47785at2759"/>
<dbReference type="GO" id="GO:0008081">
    <property type="term" value="F:phosphoric diester hydrolase activity"/>
    <property type="evidence" value="ECO:0007669"/>
    <property type="project" value="InterPro"/>
</dbReference>
<keyword evidence="1" id="KW-0479">Metal-binding</keyword>
<feature type="binding site" evidence="4">
    <location>
        <position position="951"/>
    </location>
    <ligand>
        <name>substrate</name>
    </ligand>
</feature>
<reference evidence="8 9" key="1">
    <citation type="submission" date="2020-04" db="EMBL/GenBank/DDBJ databases">
        <title>Plant Genome Project.</title>
        <authorList>
            <person name="Zhang R.-G."/>
        </authorList>
    </citation>
    <scope>NUCLEOTIDE SEQUENCE [LARGE SCALE GENOMIC DNA]</scope>
    <source>
        <strain evidence="8">YNK0</strain>
        <tissue evidence="8">Leaf</tissue>
    </source>
</reference>
<dbReference type="Pfam" id="PF06087">
    <property type="entry name" value="Tyr-DNA_phospho"/>
    <property type="match status" value="2"/>
</dbReference>
<feature type="active site" description="Proton donor/acceptor" evidence="3">
    <location>
        <position position="949"/>
    </location>
</feature>
<evidence type="ECO:0000256" key="6">
    <source>
        <dbReference type="SAM" id="Coils"/>
    </source>
</evidence>
<evidence type="ECO:0000259" key="7">
    <source>
        <dbReference type="PROSITE" id="PS50006"/>
    </source>
</evidence>
<evidence type="ECO:0000256" key="5">
    <source>
        <dbReference type="PIRSR" id="PIRSR610347-3"/>
    </source>
</evidence>
<organism evidence="8 9">
    <name type="scientific">Tetracentron sinense</name>
    <name type="common">Spur-leaf</name>
    <dbReference type="NCBI Taxonomy" id="13715"/>
    <lineage>
        <taxon>Eukaryota</taxon>
        <taxon>Viridiplantae</taxon>
        <taxon>Streptophyta</taxon>
        <taxon>Embryophyta</taxon>
        <taxon>Tracheophyta</taxon>
        <taxon>Spermatophyta</taxon>
        <taxon>Magnoliopsida</taxon>
        <taxon>Trochodendrales</taxon>
        <taxon>Trochodendraceae</taxon>
        <taxon>Tetracentron</taxon>
    </lineage>
</organism>
<feature type="coiled-coil region" evidence="6">
    <location>
        <begin position="1059"/>
        <end position="1089"/>
    </location>
</feature>
<dbReference type="CDD" id="cd00060">
    <property type="entry name" value="FHA"/>
    <property type="match status" value="1"/>
</dbReference>
<keyword evidence="2" id="KW-0378">Hydrolase</keyword>
<dbReference type="Pfam" id="PF08797">
    <property type="entry name" value="HIRAN"/>
    <property type="match status" value="1"/>
</dbReference>
<dbReference type="EMBL" id="JABCRI010000023">
    <property type="protein sequence ID" value="KAF8378101.1"/>
    <property type="molecule type" value="Genomic_DNA"/>
</dbReference>
<dbReference type="PROSITE" id="PS50006">
    <property type="entry name" value="FHA_DOMAIN"/>
    <property type="match status" value="1"/>
</dbReference>
<dbReference type="PANTHER" id="PTHR12415">
    <property type="entry name" value="TYROSYL-DNA PHOSPHODIESTERASE 1"/>
    <property type="match status" value="1"/>
</dbReference>
<dbReference type="GO" id="GO:0008270">
    <property type="term" value="F:zinc ion binding"/>
    <property type="evidence" value="ECO:0007669"/>
    <property type="project" value="InterPro"/>
</dbReference>
<protein>
    <recommendedName>
        <fullName evidence="7">FHA domain-containing protein</fullName>
    </recommendedName>
</protein>